<dbReference type="EMBL" id="OU503050">
    <property type="protein sequence ID" value="CAI9777710.1"/>
    <property type="molecule type" value="Genomic_DNA"/>
</dbReference>
<dbReference type="Proteomes" id="UP000834106">
    <property type="component" value="Chromosome 15"/>
</dbReference>
<dbReference type="PANTHER" id="PTHR47926">
    <property type="entry name" value="PENTATRICOPEPTIDE REPEAT-CONTAINING PROTEIN"/>
    <property type="match status" value="1"/>
</dbReference>
<dbReference type="AlphaFoldDB" id="A0AAD1ZXQ5"/>
<protein>
    <recommendedName>
        <fullName evidence="4">Pentatricopeptide repeat-containing protein</fullName>
    </recommendedName>
</protein>
<keyword evidence="3" id="KW-1185">Reference proteome</keyword>
<gene>
    <name evidence="2" type="ORF">FPE_LOCUS25140</name>
</gene>
<organism evidence="2 3">
    <name type="scientific">Fraxinus pennsylvanica</name>
    <dbReference type="NCBI Taxonomy" id="56036"/>
    <lineage>
        <taxon>Eukaryota</taxon>
        <taxon>Viridiplantae</taxon>
        <taxon>Streptophyta</taxon>
        <taxon>Embryophyta</taxon>
        <taxon>Tracheophyta</taxon>
        <taxon>Spermatophyta</taxon>
        <taxon>Magnoliopsida</taxon>
        <taxon>eudicotyledons</taxon>
        <taxon>Gunneridae</taxon>
        <taxon>Pentapetalae</taxon>
        <taxon>asterids</taxon>
        <taxon>lamiids</taxon>
        <taxon>Lamiales</taxon>
        <taxon>Oleaceae</taxon>
        <taxon>Oleeae</taxon>
        <taxon>Fraxinus</taxon>
    </lineage>
</organism>
<proteinExistence type="predicted"/>
<evidence type="ECO:0008006" key="4">
    <source>
        <dbReference type="Google" id="ProtNLM"/>
    </source>
</evidence>
<dbReference type="GO" id="GO:0009451">
    <property type="term" value="P:RNA modification"/>
    <property type="evidence" value="ECO:0007669"/>
    <property type="project" value="InterPro"/>
</dbReference>
<dbReference type="InterPro" id="IPR046960">
    <property type="entry name" value="PPR_At4g14850-like_plant"/>
</dbReference>
<accession>A0AAD1ZXQ5</accession>
<name>A0AAD1ZXQ5_9LAMI</name>
<sequence length="190" mass="21758">MCGMKLHQIGNSLSNLASSQIAITEIFTESLIKINCLLKNLNHAQKYWDTLHLFQQIHSTHHLKPDHYTLSTALAACSNLRDVYVGSQIHGHAMKSGFKEFPHVSNTLLSLYAKSWDIALVKMVFDEIKRPDIYSWTTLLSACMKLGESEYSFWMFDRSPQENVAIWNAIITGCAENGHTEKYYRCIWSI</sequence>
<dbReference type="PANTHER" id="PTHR47926:SF347">
    <property type="entry name" value="PENTATRICOPEPTIDE REPEAT-CONTAINING PROTEIN"/>
    <property type="match status" value="1"/>
</dbReference>
<dbReference type="InterPro" id="IPR011990">
    <property type="entry name" value="TPR-like_helical_dom_sf"/>
</dbReference>
<evidence type="ECO:0000313" key="3">
    <source>
        <dbReference type="Proteomes" id="UP000834106"/>
    </source>
</evidence>
<dbReference type="GO" id="GO:0003723">
    <property type="term" value="F:RNA binding"/>
    <property type="evidence" value="ECO:0007669"/>
    <property type="project" value="InterPro"/>
</dbReference>
<reference evidence="2" key="1">
    <citation type="submission" date="2023-05" db="EMBL/GenBank/DDBJ databases">
        <authorList>
            <person name="Huff M."/>
        </authorList>
    </citation>
    <scope>NUCLEOTIDE SEQUENCE</scope>
</reference>
<evidence type="ECO:0000256" key="1">
    <source>
        <dbReference type="ARBA" id="ARBA00022737"/>
    </source>
</evidence>
<evidence type="ECO:0000313" key="2">
    <source>
        <dbReference type="EMBL" id="CAI9777710.1"/>
    </source>
</evidence>
<keyword evidence="1" id="KW-0677">Repeat</keyword>
<dbReference type="InterPro" id="IPR002885">
    <property type="entry name" value="PPR_rpt"/>
</dbReference>
<dbReference type="Pfam" id="PF01535">
    <property type="entry name" value="PPR"/>
    <property type="match status" value="3"/>
</dbReference>
<dbReference type="Gene3D" id="1.25.40.10">
    <property type="entry name" value="Tetratricopeptide repeat domain"/>
    <property type="match status" value="1"/>
</dbReference>